<protein>
    <recommendedName>
        <fullName evidence="4">DUF2085 domain-containing protein</fullName>
    </recommendedName>
</protein>
<feature type="transmembrane region" description="Helical" evidence="1">
    <location>
        <begin position="94"/>
        <end position="115"/>
    </location>
</feature>
<feature type="transmembrane region" description="Helical" evidence="1">
    <location>
        <begin position="61"/>
        <end position="82"/>
    </location>
</feature>
<comment type="caution">
    <text evidence="2">The sequence shown here is derived from an EMBL/GenBank/DDBJ whole genome shotgun (WGS) entry which is preliminary data.</text>
</comment>
<dbReference type="AlphaFoldDB" id="A0A2N0VI06"/>
<keyword evidence="1" id="KW-1133">Transmembrane helix</keyword>
<name>A0A2N0VI06_9BACT</name>
<evidence type="ECO:0000313" key="3">
    <source>
        <dbReference type="Proteomes" id="UP000233398"/>
    </source>
</evidence>
<evidence type="ECO:0000256" key="1">
    <source>
        <dbReference type="SAM" id="Phobius"/>
    </source>
</evidence>
<evidence type="ECO:0000313" key="2">
    <source>
        <dbReference type="EMBL" id="PKD43817.1"/>
    </source>
</evidence>
<accession>A0A2N0VI06</accession>
<proteinExistence type="predicted"/>
<reference evidence="2 3" key="1">
    <citation type="submission" date="2017-11" db="EMBL/GenBank/DDBJ databases">
        <title>Rhodohalobacter 15182 sp. nov., isolated from a salt lake.</title>
        <authorList>
            <person name="Han S."/>
        </authorList>
    </citation>
    <scope>NUCLEOTIDE SEQUENCE [LARGE SCALE GENOMIC DNA]</scope>
    <source>
        <strain evidence="2 3">15182</strain>
    </source>
</reference>
<keyword evidence="1" id="KW-0812">Transmembrane</keyword>
<dbReference type="Pfam" id="PF09858">
    <property type="entry name" value="DUF2085"/>
    <property type="match status" value="1"/>
</dbReference>
<dbReference type="RefSeq" id="WP_101073356.1">
    <property type="nucleotide sequence ID" value="NZ_PISP01000002.1"/>
</dbReference>
<keyword evidence="1" id="KW-0472">Membrane</keyword>
<keyword evidence="3" id="KW-1185">Reference proteome</keyword>
<dbReference type="EMBL" id="PISP01000002">
    <property type="protein sequence ID" value="PKD43817.1"/>
    <property type="molecule type" value="Genomic_DNA"/>
</dbReference>
<gene>
    <name evidence="2" type="ORF">CWD77_09680</name>
</gene>
<sequence length="148" mass="16595">MKHRGLYLGVLSALTALVLFSLGSGLWGGSSGGHWTEQLFRGVCHQIPIRSFTFMGEPMAVNSRCFGVFTGLWTGWLLIPLLMRFTSKKKWPLFFLLFAALLQIIDYSGNFFLLWENTNSSRFLLGTLLGLGSSILVADLFQPKQTRD</sequence>
<feature type="transmembrane region" description="Helical" evidence="1">
    <location>
        <begin position="121"/>
        <end position="141"/>
    </location>
</feature>
<evidence type="ECO:0008006" key="4">
    <source>
        <dbReference type="Google" id="ProtNLM"/>
    </source>
</evidence>
<dbReference type="OrthoDB" id="9810176at2"/>
<organism evidence="2 3">
    <name type="scientific">Rhodohalobacter barkolensis</name>
    <dbReference type="NCBI Taxonomy" id="2053187"/>
    <lineage>
        <taxon>Bacteria</taxon>
        <taxon>Pseudomonadati</taxon>
        <taxon>Balneolota</taxon>
        <taxon>Balneolia</taxon>
        <taxon>Balneolales</taxon>
        <taxon>Balneolaceae</taxon>
        <taxon>Rhodohalobacter</taxon>
    </lineage>
</organism>
<dbReference type="Proteomes" id="UP000233398">
    <property type="component" value="Unassembled WGS sequence"/>
</dbReference>
<dbReference type="InterPro" id="IPR019206">
    <property type="entry name" value="DUF2085_TM"/>
</dbReference>